<dbReference type="AlphaFoldDB" id="A0A931DY96"/>
<keyword evidence="2" id="KW-0812">Transmembrane</keyword>
<feature type="compositionally biased region" description="Polar residues" evidence="1">
    <location>
        <begin position="321"/>
        <end position="331"/>
    </location>
</feature>
<sequence length="406" mass="42469">MAVLTALALGAGLMNAPHADAADKTTAMDINLACGLRVQDTKAALGQAGGAEGTYNSGEKQFESFNFKLSATAPEEVKQGETFEYVVTPTKLAVPGSLSVSTAIGNINAVVNKVSQMNLWVDLPDPSVAEVTNVRTEGGDPNIRVERVGNRLHFYNPQNGSADLTKWSESNRKSWKHGGLEAKKTGAVYTVASPKIIVTAKAVGAPGASIAPSLNGSDPNKFPTDAFAQFYADAKALGFTIPAFIRCGYSDKDGKPENAKYRKASTPFPSVKIAKAADAPAPKPTSEQPAPKPTSEQPAPKPTSEQPAPKPTSEQPAPKPTSEQPAPVTSITTSNEPAPSTTTEETSTQEETSTPRPGLSSNEPGKNPFEGGLQSPVKEILLFVGGLLFGVLGAISVLSVIGKLRF</sequence>
<feature type="signal peptide" evidence="3">
    <location>
        <begin position="1"/>
        <end position="21"/>
    </location>
</feature>
<feature type="region of interest" description="Disordered" evidence="1">
    <location>
        <begin position="252"/>
        <end position="371"/>
    </location>
</feature>
<keyword evidence="2" id="KW-1133">Transmembrane helix</keyword>
<evidence type="ECO:0000313" key="5">
    <source>
        <dbReference type="Proteomes" id="UP000658613"/>
    </source>
</evidence>
<dbReference type="EMBL" id="JADOUE010000001">
    <property type="protein sequence ID" value="MBG6121204.1"/>
    <property type="molecule type" value="Genomic_DNA"/>
</dbReference>
<gene>
    <name evidence="4" type="ORF">IW254_000173</name>
</gene>
<protein>
    <submittedName>
        <fullName evidence="4">Outer membrane biosynthesis protein TonB</fullName>
    </submittedName>
</protein>
<proteinExistence type="predicted"/>
<evidence type="ECO:0000313" key="4">
    <source>
        <dbReference type="EMBL" id="MBG6121204.1"/>
    </source>
</evidence>
<keyword evidence="5" id="KW-1185">Reference proteome</keyword>
<name>A0A931DY96_9CORY</name>
<evidence type="ECO:0000256" key="2">
    <source>
        <dbReference type="SAM" id="Phobius"/>
    </source>
</evidence>
<evidence type="ECO:0000256" key="1">
    <source>
        <dbReference type="SAM" id="MobiDB-lite"/>
    </source>
</evidence>
<organism evidence="4 5">
    <name type="scientific">Corynebacterium aquatimens</name>
    <dbReference type="NCBI Taxonomy" id="1190508"/>
    <lineage>
        <taxon>Bacteria</taxon>
        <taxon>Bacillati</taxon>
        <taxon>Actinomycetota</taxon>
        <taxon>Actinomycetes</taxon>
        <taxon>Mycobacteriales</taxon>
        <taxon>Corynebacteriaceae</taxon>
        <taxon>Corynebacterium</taxon>
    </lineage>
</organism>
<evidence type="ECO:0000256" key="3">
    <source>
        <dbReference type="SAM" id="SignalP"/>
    </source>
</evidence>
<comment type="caution">
    <text evidence="4">The sequence shown here is derived from an EMBL/GenBank/DDBJ whole genome shotgun (WGS) entry which is preliminary data.</text>
</comment>
<dbReference type="PRINTS" id="PR01217">
    <property type="entry name" value="PRICHEXTENSN"/>
</dbReference>
<feature type="compositionally biased region" description="Low complexity" evidence="1">
    <location>
        <begin position="332"/>
        <end position="357"/>
    </location>
</feature>
<dbReference type="Proteomes" id="UP000658613">
    <property type="component" value="Unassembled WGS sequence"/>
</dbReference>
<reference evidence="4" key="1">
    <citation type="submission" date="2020-11" db="EMBL/GenBank/DDBJ databases">
        <title>Sequencing the genomes of 1000 actinobacteria strains.</title>
        <authorList>
            <person name="Klenk H.-P."/>
        </authorList>
    </citation>
    <scope>NUCLEOTIDE SEQUENCE</scope>
    <source>
        <strain evidence="4">DSM 45632</strain>
    </source>
</reference>
<feature type="transmembrane region" description="Helical" evidence="2">
    <location>
        <begin position="380"/>
        <end position="401"/>
    </location>
</feature>
<accession>A0A931DY96</accession>
<feature type="chain" id="PRO_5037417513" evidence="3">
    <location>
        <begin position="22"/>
        <end position="406"/>
    </location>
</feature>
<keyword evidence="3" id="KW-0732">Signal</keyword>
<keyword evidence="2" id="KW-0472">Membrane</keyword>